<keyword evidence="7" id="KW-0482">Metalloprotease</keyword>
<dbReference type="PANTHER" id="PTHR11733">
    <property type="entry name" value="ZINC METALLOPROTEASE FAMILY M13 NEPRILYSIN-RELATED"/>
    <property type="match status" value="1"/>
</dbReference>
<dbReference type="PANTHER" id="PTHR11733:SF167">
    <property type="entry name" value="FI17812P1-RELATED"/>
    <property type="match status" value="1"/>
</dbReference>
<comment type="similarity">
    <text evidence="2">Belongs to the peptidase M13 family.</text>
</comment>
<evidence type="ECO:0000256" key="4">
    <source>
        <dbReference type="ARBA" id="ARBA00022723"/>
    </source>
</evidence>
<evidence type="ECO:0000313" key="13">
    <source>
        <dbReference type="Proteomes" id="UP000829647"/>
    </source>
</evidence>
<evidence type="ECO:0000259" key="11">
    <source>
        <dbReference type="Pfam" id="PF05649"/>
    </source>
</evidence>
<evidence type="ECO:0000313" key="12">
    <source>
        <dbReference type="EMBL" id="UPL48944.1"/>
    </source>
</evidence>
<evidence type="ECO:0000259" key="10">
    <source>
        <dbReference type="Pfam" id="PF01431"/>
    </source>
</evidence>
<dbReference type="InterPro" id="IPR024079">
    <property type="entry name" value="MetalloPept_cat_dom_sf"/>
</dbReference>
<evidence type="ECO:0000256" key="9">
    <source>
        <dbReference type="SAM" id="SignalP"/>
    </source>
</evidence>
<dbReference type="InterPro" id="IPR018497">
    <property type="entry name" value="Peptidase_M13_C"/>
</dbReference>
<organism evidence="12 13">
    <name type="scientific">Hymenobacter sublimis</name>
    <dbReference type="NCBI Taxonomy" id="2933777"/>
    <lineage>
        <taxon>Bacteria</taxon>
        <taxon>Pseudomonadati</taxon>
        <taxon>Bacteroidota</taxon>
        <taxon>Cytophagia</taxon>
        <taxon>Cytophagales</taxon>
        <taxon>Hymenobacteraceae</taxon>
        <taxon>Hymenobacter</taxon>
    </lineage>
</organism>
<sequence length="716" mass="79062">MTSKSYLLLTLGTAAGLGLAGCATSTPATTATSATTTTTTSTATASTAGATATEAPKGPVMPGVGLDLSARDLAVSPCENFFQYASGTWLKNTPIPATESSWGSWNTLIDQNNAVLRNILEAAAANKSAAKGTNAQKVGDFYASAMDTMAIEKAGLKYLQPELARINGVKDLKGLQNQLVRQQMLQTRSVFGLGVRQDSKKSTEYALYLGQGGLTLPDRDYYLKEDARSKTIRSAYTTYLTNLFKLLGDAEATAAKNAATVLRLETRLAKASKDRVALRDRYANYNKMTVAEANKQFPNLGLTTMLPQVGLGSAKEVIVGQPEFLKEASAALQQEPVGDWKTYLRAHLVNSVSSALPKAYVDESFRFQQVMSGAKQQQPRWKRMLRATDGTLGEAFGQIYVEKAFTPETKQKALEMVANIKEAMGEHIQALEWMSPATKQEAMKKLNGFTVKIGYPDKWKDYSSLNISRESYLKNVLTAREWEFKDNVGHYGKPIDRTEWGMTPPTVNAYYNSTMNEIVFPAGIMQPPFFDPKADDAVNYGGMGAVIGHEITHGFDDQGRQSDAEGNLRDWWTKEDAAEFSKRTDLVGKQYSAFQPLDSVFVNGKLTMGENLADFGGTALAYSALQKQLQKKYGSEPRPQYDGLTPEQRFFLAWAQIWRTSARPEYIRQQVQTDPHSPAQYRTNGPLMNMPEFYQAFGCKEDAKMVRAQNVRARVW</sequence>
<reference evidence="12 13" key="1">
    <citation type="submission" date="2022-04" db="EMBL/GenBank/DDBJ databases">
        <title>Hymenobacter sp. isolated from the air.</title>
        <authorList>
            <person name="Won M."/>
            <person name="Lee C.-M."/>
            <person name="Woen H.-Y."/>
            <person name="Kwon S.-W."/>
        </authorList>
    </citation>
    <scope>NUCLEOTIDE SEQUENCE [LARGE SCALE GENOMIC DNA]</scope>
    <source>
        <strain evidence="13">5516 S-25</strain>
    </source>
</reference>
<accession>A0ABY4JC61</accession>
<keyword evidence="13" id="KW-1185">Reference proteome</keyword>
<dbReference type="Gene3D" id="3.40.390.10">
    <property type="entry name" value="Collagenase (Catalytic Domain)"/>
    <property type="match status" value="1"/>
</dbReference>
<dbReference type="PROSITE" id="PS51885">
    <property type="entry name" value="NEPRILYSIN"/>
    <property type="match status" value="1"/>
</dbReference>
<feature type="chain" id="PRO_5045267631" evidence="9">
    <location>
        <begin position="31"/>
        <end position="716"/>
    </location>
</feature>
<dbReference type="InterPro" id="IPR008753">
    <property type="entry name" value="Peptidase_M13_N"/>
</dbReference>
<feature type="signal peptide" evidence="9">
    <location>
        <begin position="1"/>
        <end position="30"/>
    </location>
</feature>
<dbReference type="Pfam" id="PF05649">
    <property type="entry name" value="Peptidase_M13_N"/>
    <property type="match status" value="1"/>
</dbReference>
<evidence type="ECO:0000256" key="5">
    <source>
        <dbReference type="ARBA" id="ARBA00022801"/>
    </source>
</evidence>
<feature type="region of interest" description="Disordered" evidence="8">
    <location>
        <begin position="26"/>
        <end position="58"/>
    </location>
</feature>
<keyword evidence="5" id="KW-0378">Hydrolase</keyword>
<name>A0ABY4JC61_9BACT</name>
<evidence type="ECO:0000256" key="8">
    <source>
        <dbReference type="SAM" id="MobiDB-lite"/>
    </source>
</evidence>
<dbReference type="CDD" id="cd08662">
    <property type="entry name" value="M13"/>
    <property type="match status" value="1"/>
</dbReference>
<feature type="compositionally biased region" description="Low complexity" evidence="8">
    <location>
        <begin position="26"/>
        <end position="53"/>
    </location>
</feature>
<dbReference type="InterPro" id="IPR000718">
    <property type="entry name" value="Peptidase_M13"/>
</dbReference>
<keyword evidence="3" id="KW-0645">Protease</keyword>
<dbReference type="SUPFAM" id="SSF55486">
    <property type="entry name" value="Metalloproteases ('zincins'), catalytic domain"/>
    <property type="match status" value="1"/>
</dbReference>
<protein>
    <submittedName>
        <fullName evidence="12">M13 family metallopeptidase</fullName>
    </submittedName>
</protein>
<dbReference type="PROSITE" id="PS51257">
    <property type="entry name" value="PROKAR_LIPOPROTEIN"/>
    <property type="match status" value="1"/>
</dbReference>
<dbReference type="Gene3D" id="1.10.1380.10">
    <property type="entry name" value="Neutral endopeptidase , domain2"/>
    <property type="match status" value="1"/>
</dbReference>
<comment type="cofactor">
    <cofactor evidence="1">
        <name>Zn(2+)</name>
        <dbReference type="ChEBI" id="CHEBI:29105"/>
    </cofactor>
</comment>
<feature type="domain" description="Peptidase M13 N-terminal" evidence="11">
    <location>
        <begin position="77"/>
        <end position="456"/>
    </location>
</feature>
<keyword evidence="6" id="KW-0862">Zinc</keyword>
<evidence type="ECO:0000256" key="7">
    <source>
        <dbReference type="ARBA" id="ARBA00023049"/>
    </source>
</evidence>
<dbReference type="EMBL" id="CP095848">
    <property type="protein sequence ID" value="UPL48944.1"/>
    <property type="molecule type" value="Genomic_DNA"/>
</dbReference>
<gene>
    <name evidence="12" type="ORF">MWH26_17370</name>
</gene>
<evidence type="ECO:0000256" key="2">
    <source>
        <dbReference type="ARBA" id="ARBA00007357"/>
    </source>
</evidence>
<keyword evidence="4" id="KW-0479">Metal-binding</keyword>
<evidence type="ECO:0000256" key="1">
    <source>
        <dbReference type="ARBA" id="ARBA00001947"/>
    </source>
</evidence>
<dbReference type="RefSeq" id="WP_247975269.1">
    <property type="nucleotide sequence ID" value="NZ_CP095848.1"/>
</dbReference>
<evidence type="ECO:0000256" key="6">
    <source>
        <dbReference type="ARBA" id="ARBA00022833"/>
    </source>
</evidence>
<evidence type="ECO:0000256" key="3">
    <source>
        <dbReference type="ARBA" id="ARBA00022670"/>
    </source>
</evidence>
<dbReference type="Proteomes" id="UP000829647">
    <property type="component" value="Chromosome"/>
</dbReference>
<feature type="domain" description="Peptidase M13 C-terminal" evidence="10">
    <location>
        <begin position="508"/>
        <end position="710"/>
    </location>
</feature>
<dbReference type="InterPro" id="IPR042089">
    <property type="entry name" value="Peptidase_M13_dom_2"/>
</dbReference>
<dbReference type="Pfam" id="PF01431">
    <property type="entry name" value="Peptidase_M13"/>
    <property type="match status" value="1"/>
</dbReference>
<proteinExistence type="inferred from homology"/>
<dbReference type="PRINTS" id="PR00786">
    <property type="entry name" value="NEPRILYSIN"/>
</dbReference>
<keyword evidence="9" id="KW-0732">Signal</keyword>